<proteinExistence type="predicted"/>
<evidence type="ECO:0000256" key="1">
    <source>
        <dbReference type="SAM" id="MobiDB-lite"/>
    </source>
</evidence>
<organism evidence="2 3">
    <name type="scientific">Leishmania naiffi</name>
    <dbReference type="NCBI Taxonomy" id="5678"/>
    <lineage>
        <taxon>Eukaryota</taxon>
        <taxon>Discoba</taxon>
        <taxon>Euglenozoa</taxon>
        <taxon>Kinetoplastea</taxon>
        <taxon>Metakinetoplastina</taxon>
        <taxon>Trypanosomatida</taxon>
        <taxon>Trypanosomatidae</taxon>
        <taxon>Leishmaniinae</taxon>
        <taxon>Leishmania</taxon>
        <taxon>Leishmania naiffi species complex</taxon>
    </lineage>
</organism>
<keyword evidence="3" id="KW-1185">Reference proteome</keyword>
<evidence type="ECO:0000313" key="3">
    <source>
        <dbReference type="Proteomes" id="UP001501274"/>
    </source>
</evidence>
<feature type="region of interest" description="Disordered" evidence="1">
    <location>
        <begin position="1"/>
        <end position="96"/>
    </location>
</feature>
<protein>
    <submittedName>
        <fullName evidence="2">Uncharacterized protein</fullName>
    </submittedName>
</protein>
<evidence type="ECO:0000313" key="2">
    <source>
        <dbReference type="EMBL" id="KAL0524286.1"/>
    </source>
</evidence>
<gene>
    <name evidence="2" type="ORF">Q4I28_004049</name>
</gene>
<comment type="caution">
    <text evidence="2">The sequence shown here is derived from an EMBL/GenBank/DDBJ whole genome shotgun (WGS) entry which is preliminary data.</text>
</comment>
<dbReference type="AlphaFoldDB" id="A0AAW3BS46"/>
<feature type="compositionally biased region" description="Basic residues" evidence="1">
    <location>
        <begin position="66"/>
        <end position="78"/>
    </location>
</feature>
<dbReference type="Proteomes" id="UP001501274">
    <property type="component" value="Unassembled WGS sequence"/>
</dbReference>
<name>A0AAW3BS46_9TRYP</name>
<sequence length="96" mass="10139">MPHQLNATPRHAGPPQSHRSAGRLAAATVMQAPTRRIPRGGAGSPPAGSEGRVRRARTTPTPCLAHGRHKRVHCRGSPRRNAAQDMATGISSDEAL</sequence>
<accession>A0AAW3BS46</accession>
<reference evidence="2 3" key="1">
    <citation type="submission" date="2024-02" db="EMBL/GenBank/DDBJ databases">
        <title>FIRST GENOME SEQUENCES OF Leishmania (Viannia) shawi, Leishmania (Viannia) lindenbergi AND Leishmania (Viannia) utingensis.</title>
        <authorList>
            <person name="Resadore F."/>
            <person name="Custodio M.G.F."/>
            <person name="Boite M.C."/>
            <person name="Cupolillo E."/>
            <person name="Ferreira G.E.M."/>
        </authorList>
    </citation>
    <scope>NUCLEOTIDE SEQUENCE [LARGE SCALE GENOMIC DNA]</scope>
    <source>
        <strain evidence="2 3">MDAS/BR/1979/M5533</strain>
    </source>
</reference>
<dbReference type="EMBL" id="JBAMZN010000025">
    <property type="protein sequence ID" value="KAL0524286.1"/>
    <property type="molecule type" value="Genomic_DNA"/>
</dbReference>